<dbReference type="EMBL" id="CP119935">
    <property type="protein sequence ID" value="WFD02500.1"/>
    <property type="molecule type" value="Genomic_DNA"/>
</dbReference>
<feature type="region of interest" description="Disordered" evidence="1">
    <location>
        <begin position="108"/>
        <end position="130"/>
    </location>
</feature>
<protein>
    <submittedName>
        <fullName evidence="2">Uncharacterized protein</fullName>
    </submittedName>
</protein>
<dbReference type="Proteomes" id="UP001214603">
    <property type="component" value="Chromosome 2"/>
</dbReference>
<evidence type="ECO:0000313" key="2">
    <source>
        <dbReference type="EMBL" id="WFD02500.1"/>
    </source>
</evidence>
<dbReference type="AlphaFoldDB" id="A0AAF0E002"/>
<gene>
    <name evidence="2" type="ORF">MOBT1_001183</name>
</gene>
<evidence type="ECO:0000313" key="3">
    <source>
        <dbReference type="Proteomes" id="UP001214603"/>
    </source>
</evidence>
<proteinExistence type="predicted"/>
<accession>A0AAF0E002</accession>
<evidence type="ECO:0000256" key="1">
    <source>
        <dbReference type="SAM" id="MobiDB-lite"/>
    </source>
</evidence>
<keyword evidence="3" id="KW-1185">Reference proteome</keyword>
<name>A0AAF0E002_9BASI</name>
<sequence length="130" mass="14520">MKGQFSMSLKDAQQFLRARQSKPDAFDGMAHAMDVMSLDQTMASIPANPLTFIEKLIYTAEREIASWLHQTVHLHGEHGSTCREVLTRPASSVRNTVAILESPPVTDIEYTSTEEFTESDRGDTVSDVDF</sequence>
<organism evidence="2 3">
    <name type="scientific">Malassezia obtusa</name>
    <dbReference type="NCBI Taxonomy" id="76774"/>
    <lineage>
        <taxon>Eukaryota</taxon>
        <taxon>Fungi</taxon>
        <taxon>Dikarya</taxon>
        <taxon>Basidiomycota</taxon>
        <taxon>Ustilaginomycotina</taxon>
        <taxon>Malasseziomycetes</taxon>
        <taxon>Malasseziales</taxon>
        <taxon>Malasseziaceae</taxon>
        <taxon>Malassezia</taxon>
    </lineage>
</organism>
<reference evidence="2" key="1">
    <citation type="submission" date="2023-03" db="EMBL/GenBank/DDBJ databases">
        <title>Mating type loci evolution in Malassezia.</title>
        <authorList>
            <person name="Coelho M.A."/>
        </authorList>
    </citation>
    <scope>NUCLEOTIDE SEQUENCE</scope>
    <source>
        <strain evidence="2">CBS 7876</strain>
    </source>
</reference>